<feature type="domain" description="Fungal STAND N-terminal Goodbye" evidence="1">
    <location>
        <begin position="19"/>
        <end position="111"/>
    </location>
</feature>
<gene>
    <name evidence="2" type="ORF">R3P38DRAFT_68216</name>
</gene>
<evidence type="ECO:0000259" key="1">
    <source>
        <dbReference type="Pfam" id="PF17109"/>
    </source>
</evidence>
<name>A0AAW0D1B1_9AGAR</name>
<dbReference type="Pfam" id="PF17109">
    <property type="entry name" value="Goodbye"/>
    <property type="match status" value="1"/>
</dbReference>
<sequence length="126" mass="13741">MSRSRSCTSLGESSMRLIWQNALAQYKEETGVDLKNELSARFHEFPESDSDEELAEFTDRLVSHSEVSAGWRKTQSTLNSTLKLILLFNNGISELAATVGIPGGKAIFLAVGISFEASEVSKICPG</sequence>
<accession>A0AAW0D1B1</accession>
<keyword evidence="3" id="KW-1185">Reference proteome</keyword>
<comment type="caution">
    <text evidence="2">The sequence shown here is derived from an EMBL/GenBank/DDBJ whole genome shotgun (WGS) entry which is preliminary data.</text>
</comment>
<reference evidence="2 3" key="1">
    <citation type="journal article" date="2024" name="J Genomics">
        <title>Draft genome sequencing and assembly of Favolaschia claudopus CIRM-BRFM 2984 isolated from oak limbs.</title>
        <authorList>
            <person name="Navarro D."/>
            <person name="Drula E."/>
            <person name="Chaduli D."/>
            <person name="Cazenave R."/>
            <person name="Ahrendt S."/>
            <person name="Wang J."/>
            <person name="Lipzen A."/>
            <person name="Daum C."/>
            <person name="Barry K."/>
            <person name="Grigoriev I.V."/>
            <person name="Favel A."/>
            <person name="Rosso M.N."/>
            <person name="Martin F."/>
        </authorList>
    </citation>
    <scope>NUCLEOTIDE SEQUENCE [LARGE SCALE GENOMIC DNA]</scope>
    <source>
        <strain evidence="2 3">CIRM-BRFM 2984</strain>
    </source>
</reference>
<dbReference type="InterPro" id="IPR031350">
    <property type="entry name" value="Goodbye_dom"/>
</dbReference>
<organism evidence="2 3">
    <name type="scientific">Favolaschia claudopus</name>
    <dbReference type="NCBI Taxonomy" id="2862362"/>
    <lineage>
        <taxon>Eukaryota</taxon>
        <taxon>Fungi</taxon>
        <taxon>Dikarya</taxon>
        <taxon>Basidiomycota</taxon>
        <taxon>Agaricomycotina</taxon>
        <taxon>Agaricomycetes</taxon>
        <taxon>Agaricomycetidae</taxon>
        <taxon>Agaricales</taxon>
        <taxon>Marasmiineae</taxon>
        <taxon>Mycenaceae</taxon>
        <taxon>Favolaschia</taxon>
    </lineage>
</organism>
<dbReference type="EMBL" id="JAWWNJ010000010">
    <property type="protein sequence ID" value="KAK7046310.1"/>
    <property type="molecule type" value="Genomic_DNA"/>
</dbReference>
<proteinExistence type="predicted"/>
<evidence type="ECO:0000313" key="3">
    <source>
        <dbReference type="Proteomes" id="UP001362999"/>
    </source>
</evidence>
<protein>
    <recommendedName>
        <fullName evidence="1">Fungal STAND N-terminal Goodbye domain-containing protein</fullName>
    </recommendedName>
</protein>
<evidence type="ECO:0000313" key="2">
    <source>
        <dbReference type="EMBL" id="KAK7046310.1"/>
    </source>
</evidence>
<dbReference type="AlphaFoldDB" id="A0AAW0D1B1"/>
<dbReference type="Proteomes" id="UP001362999">
    <property type="component" value="Unassembled WGS sequence"/>
</dbReference>